<comment type="caution">
    <text evidence="3">The sequence shown here is derived from an EMBL/GenBank/DDBJ whole genome shotgun (WGS) entry which is preliminary data.</text>
</comment>
<dbReference type="InterPro" id="IPR050190">
    <property type="entry name" value="UPF0213_domain"/>
</dbReference>
<proteinExistence type="inferred from homology"/>
<dbReference type="EMBL" id="PFEK01000017">
    <property type="protein sequence ID" value="PJE67702.1"/>
    <property type="molecule type" value="Genomic_DNA"/>
</dbReference>
<dbReference type="Gene3D" id="3.40.1440.10">
    <property type="entry name" value="GIY-YIG endonuclease"/>
    <property type="match status" value="1"/>
</dbReference>
<dbReference type="PANTHER" id="PTHR34477:SF1">
    <property type="entry name" value="UPF0213 PROTEIN YHBQ"/>
    <property type="match status" value="1"/>
</dbReference>
<dbReference type="CDD" id="cd10449">
    <property type="entry name" value="GIY-YIG_SLX1_like"/>
    <property type="match status" value="1"/>
</dbReference>
<evidence type="ECO:0000313" key="3">
    <source>
        <dbReference type="EMBL" id="PJE67702.1"/>
    </source>
</evidence>
<sequence length="83" mass="9708">MFYVYVLQSLKDKKLYIGFTTDLRKRLKDHNAGGSKSTSPRRPLMLIFYEAYISEKDARRREKYLKTTKGKKGLKLMLADSIS</sequence>
<protein>
    <submittedName>
        <fullName evidence="3">Excinuclease ABC subunit C</fullName>
    </submittedName>
</protein>
<dbReference type="PROSITE" id="PS50164">
    <property type="entry name" value="GIY_YIG"/>
    <property type="match status" value="1"/>
</dbReference>
<dbReference type="SMART" id="SM00465">
    <property type="entry name" value="GIYc"/>
    <property type="match status" value="1"/>
</dbReference>
<gene>
    <name evidence="3" type="ORF">COU95_00965</name>
</gene>
<dbReference type="AlphaFoldDB" id="A0A2M8L474"/>
<comment type="similarity">
    <text evidence="1">Belongs to the UPF0213 family.</text>
</comment>
<feature type="domain" description="GIY-YIG" evidence="2">
    <location>
        <begin position="1"/>
        <end position="75"/>
    </location>
</feature>
<reference evidence="4" key="1">
    <citation type="submission" date="2017-09" db="EMBL/GenBank/DDBJ databases">
        <title>Depth-based differentiation of microbial function through sediment-hosted aquifers and enrichment of novel symbionts in the deep terrestrial subsurface.</title>
        <authorList>
            <person name="Probst A.J."/>
            <person name="Ladd B."/>
            <person name="Jarett J.K."/>
            <person name="Geller-Mcgrath D.E."/>
            <person name="Sieber C.M.K."/>
            <person name="Emerson J.B."/>
            <person name="Anantharaman K."/>
            <person name="Thomas B.C."/>
            <person name="Malmstrom R."/>
            <person name="Stieglmeier M."/>
            <person name="Klingl A."/>
            <person name="Woyke T."/>
            <person name="Ryan C.M."/>
            <person name="Banfield J.F."/>
        </authorList>
    </citation>
    <scope>NUCLEOTIDE SEQUENCE [LARGE SCALE GENOMIC DNA]</scope>
</reference>
<evidence type="ECO:0000256" key="1">
    <source>
        <dbReference type="ARBA" id="ARBA00007435"/>
    </source>
</evidence>
<evidence type="ECO:0000313" key="4">
    <source>
        <dbReference type="Proteomes" id="UP000231474"/>
    </source>
</evidence>
<evidence type="ECO:0000259" key="2">
    <source>
        <dbReference type="PROSITE" id="PS50164"/>
    </source>
</evidence>
<dbReference type="InterPro" id="IPR000305">
    <property type="entry name" value="GIY-YIG_endonuc"/>
</dbReference>
<name>A0A2M8L474_9BACT</name>
<accession>A0A2M8L474</accession>
<dbReference type="Proteomes" id="UP000231474">
    <property type="component" value="Unassembled WGS sequence"/>
</dbReference>
<dbReference type="SUPFAM" id="SSF82771">
    <property type="entry name" value="GIY-YIG endonuclease"/>
    <property type="match status" value="1"/>
</dbReference>
<organism evidence="3 4">
    <name type="scientific">Candidatus Shapirobacteria bacterium CG10_big_fil_rev_8_21_14_0_10_40_9</name>
    <dbReference type="NCBI Taxonomy" id="1974888"/>
    <lineage>
        <taxon>Bacteria</taxon>
        <taxon>Candidatus Shapironibacteriota</taxon>
    </lineage>
</organism>
<dbReference type="PANTHER" id="PTHR34477">
    <property type="entry name" value="UPF0213 PROTEIN YHBQ"/>
    <property type="match status" value="1"/>
</dbReference>
<dbReference type="Pfam" id="PF01541">
    <property type="entry name" value="GIY-YIG"/>
    <property type="match status" value="1"/>
</dbReference>
<dbReference type="InterPro" id="IPR035901">
    <property type="entry name" value="GIY-YIG_endonuc_sf"/>
</dbReference>